<gene>
    <name evidence="1" type="ORF">K402DRAFT_327682</name>
</gene>
<evidence type="ECO:0000313" key="1">
    <source>
        <dbReference type="EMBL" id="KAF1989107.1"/>
    </source>
</evidence>
<dbReference type="AlphaFoldDB" id="A0A6G1H7S6"/>
<dbReference type="Proteomes" id="UP000800041">
    <property type="component" value="Unassembled WGS sequence"/>
</dbReference>
<reference evidence="1" key="1">
    <citation type="journal article" date="2020" name="Stud. Mycol.">
        <title>101 Dothideomycetes genomes: a test case for predicting lifestyles and emergence of pathogens.</title>
        <authorList>
            <person name="Haridas S."/>
            <person name="Albert R."/>
            <person name="Binder M."/>
            <person name="Bloem J."/>
            <person name="Labutti K."/>
            <person name="Salamov A."/>
            <person name="Andreopoulos B."/>
            <person name="Baker S."/>
            <person name="Barry K."/>
            <person name="Bills G."/>
            <person name="Bluhm B."/>
            <person name="Cannon C."/>
            <person name="Castanera R."/>
            <person name="Culley D."/>
            <person name="Daum C."/>
            <person name="Ezra D."/>
            <person name="Gonzalez J."/>
            <person name="Henrissat B."/>
            <person name="Kuo A."/>
            <person name="Liang C."/>
            <person name="Lipzen A."/>
            <person name="Lutzoni F."/>
            <person name="Magnuson J."/>
            <person name="Mondo S."/>
            <person name="Nolan M."/>
            <person name="Ohm R."/>
            <person name="Pangilinan J."/>
            <person name="Park H.-J."/>
            <person name="Ramirez L."/>
            <person name="Alfaro M."/>
            <person name="Sun H."/>
            <person name="Tritt A."/>
            <person name="Yoshinaga Y."/>
            <person name="Zwiers L.-H."/>
            <person name="Turgeon B."/>
            <person name="Goodwin S."/>
            <person name="Spatafora J."/>
            <person name="Crous P."/>
            <person name="Grigoriev I."/>
        </authorList>
    </citation>
    <scope>NUCLEOTIDE SEQUENCE</scope>
    <source>
        <strain evidence="1">CBS 113979</strain>
    </source>
</reference>
<protein>
    <submittedName>
        <fullName evidence="1">Uncharacterized protein</fullName>
    </submittedName>
</protein>
<proteinExistence type="predicted"/>
<dbReference type="EMBL" id="ML977146">
    <property type="protein sequence ID" value="KAF1989107.1"/>
    <property type="molecule type" value="Genomic_DNA"/>
</dbReference>
<organism evidence="1 2">
    <name type="scientific">Aulographum hederae CBS 113979</name>
    <dbReference type="NCBI Taxonomy" id="1176131"/>
    <lineage>
        <taxon>Eukaryota</taxon>
        <taxon>Fungi</taxon>
        <taxon>Dikarya</taxon>
        <taxon>Ascomycota</taxon>
        <taxon>Pezizomycotina</taxon>
        <taxon>Dothideomycetes</taxon>
        <taxon>Pleosporomycetidae</taxon>
        <taxon>Aulographales</taxon>
        <taxon>Aulographaceae</taxon>
    </lineage>
</organism>
<keyword evidence="2" id="KW-1185">Reference proteome</keyword>
<sequence length="1261" mass="142382">MRTASFKYFGKALADQDRWEAVWQAMGGTKGLVDFFAAISVSDVKCLVRWIACCNGGHKRVEKREHAIEELLRALLPSHYPGSEHQSQDRRPIQHHYHQLVVACSPDFIKPILDSKDDSNPLLAELAGKRFFKAHEEFLRTYVAETVLDGEKKRLETDQYFKSFVYKSPSRPGPSRKISASMAFAVEILQKRLDDTNIDKSWPRYITEADILSSLLRRSLKKRLSESSIGNLLMMGIRLLEAKPGLKSAFQREDIWSLIFSRWRKDPALHQDLLARALRLGLGGAQNSIGRQYLQASASVKPELKWPLLRMYCLYVPEKGIDLDTTEDYKALANQTWPKDVFFQVKEAQAIRLLRGLQSVNPEYGFLQEPPHMTSILSMAHMVSIRNFNAILLLNLLQPYSKDALVKAERRVDEFRKKATTAKDQPERAQFARAASLCAIASGSLDLYSNAITWQQRFVRDPLTVKVIFGSDTVSTTEGVELLSGIPQPLPNGMTLADIAARVRVANKILTALHETMIMAKKEPSFYSPDWYGVTSLYGAVVTERVNRAKKLQDSLKGLSTDTYTAIWSDTLAMFDNLGLDALNQAYEPISSLFSTLPPTTLATTARAMLESGNERRKKEDRQDVDDTLERLSYRVLLRLASSDKPELAQQLVLRTILDRPDASSWHRELLSSSFMKSLCAKDAQELLLAFAAAIGEKLEEQSYVKVGEKAPSKSAAPQSSVKITTVKYLAQLLDNAEFISADAAVEVLVELFKAGTHQDIRLATLESLLNHLSKICNEPGEAWRSNPLVEKIMKALETVVPIVGGINERRPLTAQQWQDAINKGTLPEISDVVSGGLPPLLHAIVIAASRSHYAGLDKLKADFVKRFLLPILRLSQDEHRKWIASFLKKYRAGFQIDDLPPTPISQALFGQLVEYWAEFLPVAVFKDFNEHTVMSIAPPKPFTEFSERLKSDVDLRLDPNVQHWLWVYGNTVDTFHTSGTTSLIDLINGNRTSSLVDDGISLTELQTMILEQASLFLDNYANHASLWSSLVRGLRHPSRMMYYYQNSELISSKFRQWQDCGRKVLEQLLALLQEKRRQHQQQGKRSILPSTTELRVWLLPFPCFPEGDEQVDVECRTFAKAAVDLLQDCVKSEKNTLLWPKVAKDASSISELLNKDDERLHVAVYIGNYEEFPAGEEDTLELSAMKYLRVELALGLLKDGKGFLKNKKDYAAKEAEKKKAIEHEGRIRGMLDGWKNDADEGIRVMLHSWTEKNGPVIEES</sequence>
<accession>A0A6G1H7S6</accession>
<name>A0A6G1H7S6_9PEZI</name>
<dbReference type="OrthoDB" id="2549237at2759"/>
<evidence type="ECO:0000313" key="2">
    <source>
        <dbReference type="Proteomes" id="UP000800041"/>
    </source>
</evidence>